<sequence>MIFGVANNAVRVPFDINPSGRGVGGIVTWLWLQEAGNIWRRTDLVVRVSSRADKYSAVAGDAVDPSGGASITTVYRSAAGPAASRSVHTYRYVETSHVFDIVRNNE</sequence>
<keyword evidence="2" id="KW-1185">Reference proteome</keyword>
<organism evidence="1 2">
    <name type="scientific">Brenthis ino</name>
    <name type="common">lesser marbled fritillary</name>
    <dbReference type="NCBI Taxonomy" id="405034"/>
    <lineage>
        <taxon>Eukaryota</taxon>
        <taxon>Metazoa</taxon>
        <taxon>Ecdysozoa</taxon>
        <taxon>Arthropoda</taxon>
        <taxon>Hexapoda</taxon>
        <taxon>Insecta</taxon>
        <taxon>Pterygota</taxon>
        <taxon>Neoptera</taxon>
        <taxon>Endopterygota</taxon>
        <taxon>Lepidoptera</taxon>
        <taxon>Glossata</taxon>
        <taxon>Ditrysia</taxon>
        <taxon>Papilionoidea</taxon>
        <taxon>Nymphalidae</taxon>
        <taxon>Heliconiinae</taxon>
        <taxon>Argynnini</taxon>
        <taxon>Brenthis</taxon>
    </lineage>
</organism>
<name>A0A8J9VBU6_9NEOP</name>
<evidence type="ECO:0000313" key="2">
    <source>
        <dbReference type="Proteomes" id="UP000838878"/>
    </source>
</evidence>
<gene>
    <name evidence="1" type="ORF">BINO364_LOCUS3247</name>
</gene>
<dbReference type="EMBL" id="OV170231">
    <property type="protein sequence ID" value="CAH0716485.1"/>
    <property type="molecule type" value="Genomic_DNA"/>
</dbReference>
<feature type="non-terminal residue" evidence="1">
    <location>
        <position position="106"/>
    </location>
</feature>
<dbReference type="OrthoDB" id="7156217at2759"/>
<proteinExistence type="predicted"/>
<evidence type="ECO:0000313" key="1">
    <source>
        <dbReference type="EMBL" id="CAH0716485.1"/>
    </source>
</evidence>
<dbReference type="AlphaFoldDB" id="A0A8J9VBU6"/>
<reference evidence="1" key="1">
    <citation type="submission" date="2021-12" db="EMBL/GenBank/DDBJ databases">
        <authorList>
            <person name="Martin H S."/>
        </authorList>
    </citation>
    <scope>NUCLEOTIDE SEQUENCE</scope>
</reference>
<dbReference type="Proteomes" id="UP000838878">
    <property type="component" value="Chromosome 11"/>
</dbReference>
<accession>A0A8J9VBU6</accession>
<protein>
    <submittedName>
        <fullName evidence="1">Uncharacterized protein</fullName>
    </submittedName>
</protein>